<dbReference type="PATRIC" id="fig|1423813.3.peg.595"/>
<evidence type="ECO:0000256" key="1">
    <source>
        <dbReference type="SAM" id="Phobius"/>
    </source>
</evidence>
<dbReference type="Proteomes" id="UP000051733">
    <property type="component" value="Unassembled WGS sequence"/>
</dbReference>
<reference evidence="2 3" key="1">
    <citation type="journal article" date="2015" name="Genome Announc.">
        <title>Expanding the biotechnology potential of lactobacilli through comparative genomics of 213 strains and associated genera.</title>
        <authorList>
            <person name="Sun Z."/>
            <person name="Harris H.M."/>
            <person name="McCann A."/>
            <person name="Guo C."/>
            <person name="Argimon S."/>
            <person name="Zhang W."/>
            <person name="Yang X."/>
            <person name="Jeffery I.B."/>
            <person name="Cooney J.C."/>
            <person name="Kagawa T.F."/>
            <person name="Liu W."/>
            <person name="Song Y."/>
            <person name="Salvetti E."/>
            <person name="Wrobel A."/>
            <person name="Rasinkangas P."/>
            <person name="Parkhill J."/>
            <person name="Rea M.C."/>
            <person name="O'Sullivan O."/>
            <person name="Ritari J."/>
            <person name="Douillard F.P."/>
            <person name="Paul Ross R."/>
            <person name="Yang R."/>
            <person name="Briner A.E."/>
            <person name="Felis G.E."/>
            <person name="de Vos W.M."/>
            <person name="Barrangou R."/>
            <person name="Klaenhammer T.R."/>
            <person name="Caufield P.W."/>
            <person name="Cui Y."/>
            <person name="Zhang H."/>
            <person name="O'Toole P.W."/>
        </authorList>
    </citation>
    <scope>NUCLEOTIDE SEQUENCE [LARGE SCALE GENOMIC DNA]</scope>
    <source>
        <strain evidence="2 3">DSM 20634</strain>
    </source>
</reference>
<gene>
    <name evidence="2" type="ORF">FC26_GL000584</name>
</gene>
<feature type="transmembrane region" description="Helical" evidence="1">
    <location>
        <begin position="12"/>
        <end position="32"/>
    </location>
</feature>
<dbReference type="AlphaFoldDB" id="A0A0R2A007"/>
<evidence type="ECO:0000313" key="3">
    <source>
        <dbReference type="Proteomes" id="UP000051733"/>
    </source>
</evidence>
<dbReference type="STRING" id="1423813.FC26_GL000584"/>
<feature type="transmembrane region" description="Helical" evidence="1">
    <location>
        <begin position="82"/>
        <end position="100"/>
    </location>
</feature>
<feature type="transmembrane region" description="Helical" evidence="1">
    <location>
        <begin position="209"/>
        <end position="228"/>
    </location>
</feature>
<keyword evidence="1" id="KW-1133">Transmembrane helix</keyword>
<feature type="transmembrane region" description="Helical" evidence="1">
    <location>
        <begin position="259"/>
        <end position="275"/>
    </location>
</feature>
<keyword evidence="1" id="KW-0472">Membrane</keyword>
<evidence type="ECO:0000313" key="2">
    <source>
        <dbReference type="EMBL" id="KRM60494.1"/>
    </source>
</evidence>
<name>A0A0R2A007_9LACO</name>
<dbReference type="EMBL" id="AYYY01000063">
    <property type="protein sequence ID" value="KRM60494.1"/>
    <property type="molecule type" value="Genomic_DNA"/>
</dbReference>
<sequence>MGEHFMKTFSKLLFNRIILIMFLLVFVGTLTTSNLNGLVIGTLLMIILIVVSALILFGHLFKFNYVTVGQKVWLVVKQGWTALGLMVVLQLTLVTSLMGVNGFNSGLIKWAVTSNTLSEGSYLYNDFVRYPNHFSLMLIERGIYHVTRSMGITNLNLVFVILNIILIDGAMAILYLILRRSLKRMSVWGLVPICILLSPRLVVFSNDSLLLFSITLVIFAAQLLIIEFNSGFSNYVKIILTNVMLGCGGFMAYLARPSSFILGLVLLVAMLVAIGKRKHKNAQFIKGIILGALILILTIGGLTGINQKNTTQQTIITNNSALKLLPSYYVMLGMNASTMGNYSQIDEQYSASFTKRNAQRAANTKVIKQRLKKFGVLGYVRFLVQKNYHTTSDGTFAGLLDEPQGTAHFKFIRSFFFKFDKHVTIYKTIAQVFWIMITLGLLLSILDTSPLMRILQLTQFSFLIVLLISEGGDGSFMLGLVPVTYVLALVGWSRLRKSVQDRSILQVNPAGITTLVDHLIPGAH</sequence>
<feature type="transmembrane region" description="Helical" evidence="1">
    <location>
        <begin position="38"/>
        <end position="61"/>
    </location>
</feature>
<feature type="transmembrane region" description="Helical" evidence="1">
    <location>
        <begin position="287"/>
        <end position="305"/>
    </location>
</feature>
<feature type="transmembrane region" description="Helical" evidence="1">
    <location>
        <begin position="424"/>
        <end position="443"/>
    </location>
</feature>
<comment type="caution">
    <text evidence="2">The sequence shown here is derived from an EMBL/GenBank/DDBJ whole genome shotgun (WGS) entry which is preliminary data.</text>
</comment>
<feature type="transmembrane region" description="Helical" evidence="1">
    <location>
        <begin position="185"/>
        <end position="203"/>
    </location>
</feature>
<protein>
    <submittedName>
        <fullName evidence="2">Integral membrane protein</fullName>
    </submittedName>
</protein>
<feature type="transmembrane region" description="Helical" evidence="1">
    <location>
        <begin position="474"/>
        <end position="492"/>
    </location>
</feature>
<organism evidence="2 3">
    <name type="scientific">Paucilactobacillus vaccinostercus DSM 20634</name>
    <dbReference type="NCBI Taxonomy" id="1423813"/>
    <lineage>
        <taxon>Bacteria</taxon>
        <taxon>Bacillati</taxon>
        <taxon>Bacillota</taxon>
        <taxon>Bacilli</taxon>
        <taxon>Lactobacillales</taxon>
        <taxon>Lactobacillaceae</taxon>
        <taxon>Paucilactobacillus</taxon>
    </lineage>
</organism>
<keyword evidence="1" id="KW-0812">Transmembrane</keyword>
<accession>A0A0R2A007</accession>
<feature type="transmembrane region" description="Helical" evidence="1">
    <location>
        <begin position="157"/>
        <end position="178"/>
    </location>
</feature>
<proteinExistence type="predicted"/>
<keyword evidence="3" id="KW-1185">Reference proteome</keyword>